<evidence type="ECO:0000313" key="1">
    <source>
        <dbReference type="EMBL" id="MCG4691262.1"/>
    </source>
</evidence>
<dbReference type="RefSeq" id="WP_238077282.1">
    <property type="nucleotide sequence ID" value="NZ_JAKNGO010000135.1"/>
</dbReference>
<dbReference type="AlphaFoldDB" id="A0AAW5BJM1"/>
<comment type="caution">
    <text evidence="1">The sequence shown here is derived from an EMBL/GenBank/DDBJ whole genome shotgun (WGS) entry which is preliminary data.</text>
</comment>
<accession>A0AAW5BJM1</accession>
<name>A0AAW5BJM1_PHOVU</name>
<reference evidence="1" key="1">
    <citation type="submission" date="2022-01" db="EMBL/GenBank/DDBJ databases">
        <title>Collection of gut derived symbiotic bacterial strains cultured from healthy donors.</title>
        <authorList>
            <person name="Lin H."/>
            <person name="Kohout C."/>
            <person name="Waligurski E."/>
            <person name="Pamer E.G."/>
        </authorList>
    </citation>
    <scope>NUCLEOTIDE SEQUENCE</scope>
    <source>
        <strain evidence="1">DFI.6.72</strain>
    </source>
</reference>
<sequence length="228" mass="24249">MSDLNLENIVGFKAVDKDGNEQNVTVDEMVDMVSTRMVMALSETSTFAAAAATGNDVYENELPTVTDAANVRVLQSSGDAAKMTMQSLASKLGGLLPLASITSKGLISGLIVFNAYISSTTTCVLIEGSFNESGGMGVVNLDFRPYGMASYSISLFIDSVVRASVINGTNKNSFSIYYLTEGGLIRIKIIFIYDGPISMVARGNNTVIKSISKSENLDTNGFNKVTIS</sequence>
<dbReference type="EMBL" id="JAKNGO010000135">
    <property type="protein sequence ID" value="MCG4691262.1"/>
    <property type="molecule type" value="Genomic_DNA"/>
</dbReference>
<evidence type="ECO:0000313" key="2">
    <source>
        <dbReference type="Proteomes" id="UP001200843"/>
    </source>
</evidence>
<proteinExistence type="predicted"/>
<protein>
    <submittedName>
        <fullName evidence="1">Uncharacterized protein</fullName>
    </submittedName>
</protein>
<dbReference type="Proteomes" id="UP001200843">
    <property type="component" value="Unassembled WGS sequence"/>
</dbReference>
<gene>
    <name evidence="1" type="ORF">L0N01_22055</name>
</gene>
<organism evidence="1 2">
    <name type="scientific">Phocaeicola vulgatus</name>
    <name type="common">Bacteroides vulgatus</name>
    <dbReference type="NCBI Taxonomy" id="821"/>
    <lineage>
        <taxon>Bacteria</taxon>
        <taxon>Pseudomonadati</taxon>
        <taxon>Bacteroidota</taxon>
        <taxon>Bacteroidia</taxon>
        <taxon>Bacteroidales</taxon>
        <taxon>Bacteroidaceae</taxon>
        <taxon>Phocaeicola</taxon>
    </lineage>
</organism>